<evidence type="ECO:0000313" key="1">
    <source>
        <dbReference type="EMBL" id="RAI91997.1"/>
    </source>
</evidence>
<dbReference type="Gene3D" id="3.40.50.300">
    <property type="entry name" value="P-loop containing nucleotide triphosphate hydrolases"/>
    <property type="match status" value="1"/>
</dbReference>
<sequence length="230" mass="26643">MGESQSPLEEELLPLRGFIFHTAHCGSTLLGRMLGSSSQVRMISEPEAINGLLLSYLMHEIPESQALNQLKQIIESYRISGDGKESIIFKLTSWNVFLIQLFQKLYPSSPWIYIDRETEELVKILTREDGGFIDWWHHPVDILRKHFVESSICVDQESYLRHMIEGHRKNALAAKNSNALLINYPDFLTAFPEILAHFQLSFSTEEIKNALRFQRFESKHFEPFLFKASL</sequence>
<reference evidence="1 2" key="1">
    <citation type="submission" date="2018-06" db="EMBL/GenBank/DDBJ databases">
        <title>Genomic Encyclopedia of Archaeal and Bacterial Type Strains, Phase II (KMG-II): from individual species to whole genera.</title>
        <authorList>
            <person name="Goeker M."/>
        </authorList>
    </citation>
    <scope>NUCLEOTIDE SEQUENCE [LARGE SCALE GENOMIC DNA]</scope>
    <source>
        <strain evidence="1 2">DSM 23446</strain>
    </source>
</reference>
<dbReference type="SUPFAM" id="SSF52540">
    <property type="entry name" value="P-loop containing nucleoside triphosphate hydrolases"/>
    <property type="match status" value="1"/>
</dbReference>
<protein>
    <recommendedName>
        <fullName evidence="3">Sulfotransferase family protein</fullName>
    </recommendedName>
</protein>
<gene>
    <name evidence="1" type="ORF">LV83_01223</name>
</gene>
<evidence type="ECO:0008006" key="3">
    <source>
        <dbReference type="Google" id="ProtNLM"/>
    </source>
</evidence>
<dbReference type="Proteomes" id="UP000249610">
    <property type="component" value="Unassembled WGS sequence"/>
</dbReference>
<proteinExistence type="predicted"/>
<accession>A0A327PKC5</accession>
<keyword evidence="2" id="KW-1185">Reference proteome</keyword>
<organism evidence="1 2">
    <name type="scientific">Algoriphagus yeomjeoni</name>
    <dbReference type="NCBI Taxonomy" id="291403"/>
    <lineage>
        <taxon>Bacteria</taxon>
        <taxon>Pseudomonadati</taxon>
        <taxon>Bacteroidota</taxon>
        <taxon>Cytophagia</taxon>
        <taxon>Cytophagales</taxon>
        <taxon>Cyclobacteriaceae</taxon>
        <taxon>Algoriphagus</taxon>
    </lineage>
</organism>
<evidence type="ECO:0000313" key="2">
    <source>
        <dbReference type="Proteomes" id="UP000249610"/>
    </source>
</evidence>
<name>A0A327PKC5_9BACT</name>
<dbReference type="InterPro" id="IPR027417">
    <property type="entry name" value="P-loop_NTPase"/>
</dbReference>
<dbReference type="AlphaFoldDB" id="A0A327PKC5"/>
<comment type="caution">
    <text evidence="1">The sequence shown here is derived from an EMBL/GenBank/DDBJ whole genome shotgun (WGS) entry which is preliminary data.</text>
</comment>
<dbReference type="EMBL" id="QLLK01000003">
    <property type="protein sequence ID" value="RAI91997.1"/>
    <property type="molecule type" value="Genomic_DNA"/>
</dbReference>